<dbReference type="Proteomes" id="UP000016930">
    <property type="component" value="Unassembled WGS sequence"/>
</dbReference>
<dbReference type="EMBL" id="KB445818">
    <property type="protein sequence ID" value="EMD31498.1"/>
    <property type="molecule type" value="Genomic_DNA"/>
</dbReference>
<dbReference type="HOGENOM" id="CLU_798226_0_0_1"/>
<comment type="subcellular location">
    <subcellularLocation>
        <location evidence="2">Endoplasmic reticulum</location>
    </subcellularLocation>
    <subcellularLocation>
        <location evidence="3">Membrane</location>
    </subcellularLocation>
    <subcellularLocation>
        <location evidence="1">Mitochondrion</location>
    </subcellularLocation>
</comment>
<protein>
    <recommendedName>
        <fullName evidence="9">DUF676 domain-containing protein</fullName>
    </recommendedName>
</protein>
<keyword evidence="5" id="KW-0496">Mitochondrion</keyword>
<evidence type="ECO:0000256" key="5">
    <source>
        <dbReference type="ARBA" id="ARBA00023128"/>
    </source>
</evidence>
<evidence type="ECO:0000313" key="8">
    <source>
        <dbReference type="Proteomes" id="UP000016930"/>
    </source>
</evidence>
<dbReference type="GO" id="GO:0016020">
    <property type="term" value="C:membrane"/>
    <property type="evidence" value="ECO:0007669"/>
    <property type="project" value="UniProtKB-SubCell"/>
</dbReference>
<dbReference type="GO" id="GO:0005739">
    <property type="term" value="C:mitochondrion"/>
    <property type="evidence" value="ECO:0007669"/>
    <property type="project" value="UniProtKB-SubCell"/>
</dbReference>
<evidence type="ECO:0000256" key="6">
    <source>
        <dbReference type="ARBA" id="ARBA00023136"/>
    </source>
</evidence>
<sequence length="348" mass="38698">MSLATGLQGLKVATVSFTDEGALSRALGLQPHERQLHGRCISLDKSFGGLTALSDGCDFDIVAIHGLNDHAFDTWQDASSSFMWLRDSLPGKFPGARVLLYGYNPDMLSDTLTGRLCALASMFLEHLRRERDSERQRKRPLIVMAHSLGGLIIKQVLLTASNRTDARFKDIIESIRGIMFFGTPQNKGNDVSTTFLVCDILRAFNIDGLVDALKEWDVKPLFLYNSTAEFRLIIEQLGIVVHTFIEDQRTQIGRWPLERNIRLVDERSATLGAAREHKTIVPANHASLCKFKGATNPTYTTVCQGISELIADIKPVVTTQVASMDIRTIKSTSWFSQYLTAMSGYLAD</sequence>
<dbReference type="PANTHER" id="PTHR48182:SF2">
    <property type="entry name" value="PROTEIN SERAC1"/>
    <property type="match status" value="1"/>
</dbReference>
<evidence type="ECO:0000256" key="1">
    <source>
        <dbReference type="ARBA" id="ARBA00004173"/>
    </source>
</evidence>
<dbReference type="OrthoDB" id="3246270at2759"/>
<dbReference type="InterPro" id="IPR029058">
    <property type="entry name" value="AB_hydrolase_fold"/>
</dbReference>
<evidence type="ECO:0000256" key="2">
    <source>
        <dbReference type="ARBA" id="ARBA00004240"/>
    </source>
</evidence>
<evidence type="ECO:0008006" key="9">
    <source>
        <dbReference type="Google" id="ProtNLM"/>
    </source>
</evidence>
<proteinExistence type="predicted"/>
<keyword evidence="6" id="KW-0472">Membrane</keyword>
<dbReference type="Gene3D" id="3.40.50.1820">
    <property type="entry name" value="alpha/beta hydrolase"/>
    <property type="match status" value="1"/>
</dbReference>
<keyword evidence="4" id="KW-0256">Endoplasmic reticulum</keyword>
<dbReference type="InterPro" id="IPR052374">
    <property type="entry name" value="SERAC1"/>
</dbReference>
<accession>M2Q3Y9</accession>
<gene>
    <name evidence="7" type="ORF">CERSUDRAFT_119715</name>
</gene>
<organism evidence="7 8">
    <name type="scientific">Ceriporiopsis subvermispora (strain B)</name>
    <name type="common">White-rot fungus</name>
    <name type="synonym">Gelatoporia subvermispora</name>
    <dbReference type="NCBI Taxonomy" id="914234"/>
    <lineage>
        <taxon>Eukaryota</taxon>
        <taxon>Fungi</taxon>
        <taxon>Dikarya</taxon>
        <taxon>Basidiomycota</taxon>
        <taxon>Agaricomycotina</taxon>
        <taxon>Agaricomycetes</taxon>
        <taxon>Polyporales</taxon>
        <taxon>Gelatoporiaceae</taxon>
        <taxon>Gelatoporia</taxon>
    </lineage>
</organism>
<dbReference type="AlphaFoldDB" id="M2Q3Y9"/>
<evidence type="ECO:0000256" key="3">
    <source>
        <dbReference type="ARBA" id="ARBA00004370"/>
    </source>
</evidence>
<keyword evidence="8" id="KW-1185">Reference proteome</keyword>
<evidence type="ECO:0000313" key="7">
    <source>
        <dbReference type="EMBL" id="EMD31498.1"/>
    </source>
</evidence>
<evidence type="ECO:0000256" key="4">
    <source>
        <dbReference type="ARBA" id="ARBA00022824"/>
    </source>
</evidence>
<feature type="non-terminal residue" evidence="7">
    <location>
        <position position="348"/>
    </location>
</feature>
<dbReference type="PANTHER" id="PTHR48182">
    <property type="entry name" value="PROTEIN SERAC1"/>
    <property type="match status" value="1"/>
</dbReference>
<dbReference type="GO" id="GO:0005783">
    <property type="term" value="C:endoplasmic reticulum"/>
    <property type="evidence" value="ECO:0007669"/>
    <property type="project" value="UniProtKB-SubCell"/>
</dbReference>
<reference evidence="7 8" key="1">
    <citation type="journal article" date="2012" name="Proc. Natl. Acad. Sci. U.S.A.">
        <title>Comparative genomics of Ceriporiopsis subvermispora and Phanerochaete chrysosporium provide insight into selective ligninolysis.</title>
        <authorList>
            <person name="Fernandez-Fueyo E."/>
            <person name="Ruiz-Duenas F.J."/>
            <person name="Ferreira P."/>
            <person name="Floudas D."/>
            <person name="Hibbett D.S."/>
            <person name="Canessa P."/>
            <person name="Larrondo L.F."/>
            <person name="James T.Y."/>
            <person name="Seelenfreund D."/>
            <person name="Lobos S."/>
            <person name="Polanco R."/>
            <person name="Tello M."/>
            <person name="Honda Y."/>
            <person name="Watanabe T."/>
            <person name="Watanabe T."/>
            <person name="Ryu J.S."/>
            <person name="Kubicek C.P."/>
            <person name="Schmoll M."/>
            <person name="Gaskell J."/>
            <person name="Hammel K.E."/>
            <person name="St John F.J."/>
            <person name="Vanden Wymelenberg A."/>
            <person name="Sabat G."/>
            <person name="Splinter BonDurant S."/>
            <person name="Syed K."/>
            <person name="Yadav J.S."/>
            <person name="Doddapaneni H."/>
            <person name="Subramanian V."/>
            <person name="Lavin J.L."/>
            <person name="Oguiza J.A."/>
            <person name="Perez G."/>
            <person name="Pisabarro A.G."/>
            <person name="Ramirez L."/>
            <person name="Santoyo F."/>
            <person name="Master E."/>
            <person name="Coutinho P.M."/>
            <person name="Henrissat B."/>
            <person name="Lombard V."/>
            <person name="Magnuson J.K."/>
            <person name="Kuees U."/>
            <person name="Hori C."/>
            <person name="Igarashi K."/>
            <person name="Samejima M."/>
            <person name="Held B.W."/>
            <person name="Barry K.W."/>
            <person name="LaButti K.M."/>
            <person name="Lapidus A."/>
            <person name="Lindquist E.A."/>
            <person name="Lucas S.M."/>
            <person name="Riley R."/>
            <person name="Salamov A.A."/>
            <person name="Hoffmeister D."/>
            <person name="Schwenk D."/>
            <person name="Hadar Y."/>
            <person name="Yarden O."/>
            <person name="de Vries R.P."/>
            <person name="Wiebenga A."/>
            <person name="Stenlid J."/>
            <person name="Eastwood D."/>
            <person name="Grigoriev I.V."/>
            <person name="Berka R.M."/>
            <person name="Blanchette R.A."/>
            <person name="Kersten P."/>
            <person name="Martinez A.T."/>
            <person name="Vicuna R."/>
            <person name="Cullen D."/>
        </authorList>
    </citation>
    <scope>NUCLEOTIDE SEQUENCE [LARGE SCALE GENOMIC DNA]</scope>
    <source>
        <strain evidence="7 8">B</strain>
    </source>
</reference>
<dbReference type="SUPFAM" id="SSF53474">
    <property type="entry name" value="alpha/beta-Hydrolases"/>
    <property type="match status" value="1"/>
</dbReference>
<name>M2Q3Y9_CERS8</name>